<protein>
    <submittedName>
        <fullName evidence="1">Uncharacterized protein</fullName>
    </submittedName>
</protein>
<sequence length="140" mass="16304">MTCIIVNVSYDAVRMTVNDVESSNLRKPCHVLQSLTSYWLFQNLERVLQVLFFHFPFCPNLVSLLPLSLVIAESLSSERERFLREIRVKVELSPSESAFLSAAPDLDPLSGFGRSWRFDIVFSPDCHQRRFRRHWLVSLM</sequence>
<gene>
    <name evidence="1" type="ORF">J5N97_012812</name>
</gene>
<evidence type="ECO:0000313" key="1">
    <source>
        <dbReference type="EMBL" id="KAJ0977338.1"/>
    </source>
</evidence>
<comment type="caution">
    <text evidence="1">The sequence shown here is derived from an EMBL/GenBank/DDBJ whole genome shotgun (WGS) entry which is preliminary data.</text>
</comment>
<proteinExistence type="predicted"/>
<reference evidence="1" key="1">
    <citation type="submission" date="2021-03" db="EMBL/GenBank/DDBJ databases">
        <authorList>
            <person name="Li Z."/>
            <person name="Yang C."/>
        </authorList>
    </citation>
    <scope>NUCLEOTIDE SEQUENCE</scope>
    <source>
        <strain evidence="1">Dzin_1.0</strain>
        <tissue evidence="1">Leaf</tissue>
    </source>
</reference>
<organism evidence="1 2">
    <name type="scientific">Dioscorea zingiberensis</name>
    <dbReference type="NCBI Taxonomy" id="325984"/>
    <lineage>
        <taxon>Eukaryota</taxon>
        <taxon>Viridiplantae</taxon>
        <taxon>Streptophyta</taxon>
        <taxon>Embryophyta</taxon>
        <taxon>Tracheophyta</taxon>
        <taxon>Spermatophyta</taxon>
        <taxon>Magnoliopsida</taxon>
        <taxon>Liliopsida</taxon>
        <taxon>Dioscoreales</taxon>
        <taxon>Dioscoreaceae</taxon>
        <taxon>Dioscorea</taxon>
    </lineage>
</organism>
<name>A0A9D5CPN0_9LILI</name>
<accession>A0A9D5CPN0</accession>
<dbReference type="Proteomes" id="UP001085076">
    <property type="component" value="Miscellaneous, Linkage group lg03"/>
</dbReference>
<dbReference type="AlphaFoldDB" id="A0A9D5CPN0"/>
<reference evidence="1" key="2">
    <citation type="journal article" date="2022" name="Hortic Res">
        <title>The genome of Dioscorea zingiberensis sheds light on the biosynthesis, origin and evolution of the medicinally important diosgenin saponins.</title>
        <authorList>
            <person name="Li Y."/>
            <person name="Tan C."/>
            <person name="Li Z."/>
            <person name="Guo J."/>
            <person name="Li S."/>
            <person name="Chen X."/>
            <person name="Wang C."/>
            <person name="Dai X."/>
            <person name="Yang H."/>
            <person name="Song W."/>
            <person name="Hou L."/>
            <person name="Xu J."/>
            <person name="Tong Z."/>
            <person name="Xu A."/>
            <person name="Yuan X."/>
            <person name="Wang W."/>
            <person name="Yang Q."/>
            <person name="Chen L."/>
            <person name="Sun Z."/>
            <person name="Wang K."/>
            <person name="Pan B."/>
            <person name="Chen J."/>
            <person name="Bao Y."/>
            <person name="Liu F."/>
            <person name="Qi X."/>
            <person name="Gang D.R."/>
            <person name="Wen J."/>
            <person name="Li J."/>
        </authorList>
    </citation>
    <scope>NUCLEOTIDE SEQUENCE</scope>
    <source>
        <strain evidence="1">Dzin_1.0</strain>
    </source>
</reference>
<dbReference type="EMBL" id="JAGGNH010000003">
    <property type="protein sequence ID" value="KAJ0977338.1"/>
    <property type="molecule type" value="Genomic_DNA"/>
</dbReference>
<keyword evidence="2" id="KW-1185">Reference proteome</keyword>
<evidence type="ECO:0000313" key="2">
    <source>
        <dbReference type="Proteomes" id="UP001085076"/>
    </source>
</evidence>